<protein>
    <recommendedName>
        <fullName evidence="7">Phage shock protein PspC N-terminal domain-containing protein</fullName>
    </recommendedName>
</protein>
<keyword evidence="5 6" id="KW-0472">Membrane</keyword>
<dbReference type="Pfam" id="PF04024">
    <property type="entry name" value="PspC"/>
    <property type="match status" value="1"/>
</dbReference>
<dbReference type="OrthoDB" id="495779at2"/>
<dbReference type="Proteomes" id="UP000177870">
    <property type="component" value="Chromosome"/>
</dbReference>
<keyword evidence="4 6" id="KW-1133">Transmembrane helix</keyword>
<evidence type="ECO:0000256" key="5">
    <source>
        <dbReference type="ARBA" id="ARBA00023136"/>
    </source>
</evidence>
<keyword evidence="2" id="KW-1003">Cell membrane</keyword>
<evidence type="ECO:0000256" key="1">
    <source>
        <dbReference type="ARBA" id="ARBA00004162"/>
    </source>
</evidence>
<feature type="domain" description="Phage shock protein PspC N-terminal" evidence="7">
    <location>
        <begin position="126"/>
        <end position="184"/>
    </location>
</feature>
<evidence type="ECO:0000313" key="9">
    <source>
        <dbReference type="Proteomes" id="UP000177870"/>
    </source>
</evidence>
<organism evidence="8 9">
    <name type="scientific">Moorena producens PAL-8-15-08-1</name>
    <dbReference type="NCBI Taxonomy" id="1458985"/>
    <lineage>
        <taxon>Bacteria</taxon>
        <taxon>Bacillati</taxon>
        <taxon>Cyanobacteriota</taxon>
        <taxon>Cyanophyceae</taxon>
        <taxon>Coleofasciculales</taxon>
        <taxon>Coleofasciculaceae</taxon>
        <taxon>Moorena</taxon>
    </lineage>
</organism>
<evidence type="ECO:0000259" key="7">
    <source>
        <dbReference type="Pfam" id="PF04024"/>
    </source>
</evidence>
<feature type="transmembrane region" description="Helical" evidence="6">
    <location>
        <begin position="156"/>
        <end position="181"/>
    </location>
</feature>
<reference evidence="9" key="1">
    <citation type="submission" date="2016-10" db="EMBL/GenBank/DDBJ databases">
        <title>Comparative genomics uncovers the prolific and rare metabolic potential of the cyanobacterial genus Moorea.</title>
        <authorList>
            <person name="Leao T."/>
            <person name="Castelao G."/>
            <person name="Korobeynikov A."/>
            <person name="Monroe E.A."/>
            <person name="Podell S."/>
            <person name="Glukhov E."/>
            <person name="Allen E."/>
            <person name="Gerwick W.H."/>
            <person name="Gerwick L."/>
        </authorList>
    </citation>
    <scope>NUCLEOTIDE SEQUENCE [LARGE SCALE GENOMIC DNA]</scope>
    <source>
        <strain evidence="9">PAL-8-15-08-1</strain>
    </source>
</reference>
<keyword evidence="3 6" id="KW-0812">Transmembrane</keyword>
<dbReference type="InterPro" id="IPR052027">
    <property type="entry name" value="PspC"/>
</dbReference>
<feature type="transmembrane region" description="Helical" evidence="6">
    <location>
        <begin position="28"/>
        <end position="48"/>
    </location>
</feature>
<evidence type="ECO:0000256" key="4">
    <source>
        <dbReference type="ARBA" id="ARBA00022989"/>
    </source>
</evidence>
<name>A0A1D8TNR9_9CYAN</name>
<gene>
    <name evidence="8" type="ORF">BJP34_07415</name>
</gene>
<dbReference type="InterPro" id="IPR007168">
    <property type="entry name" value="Phageshock_PspC_N"/>
</dbReference>
<dbReference type="RefSeq" id="WP_070391794.1">
    <property type="nucleotide sequence ID" value="NZ_CP017599.1"/>
</dbReference>
<feature type="transmembrane region" description="Helical" evidence="6">
    <location>
        <begin position="88"/>
        <end position="109"/>
    </location>
</feature>
<evidence type="ECO:0000313" key="8">
    <source>
        <dbReference type="EMBL" id="AOW99308.1"/>
    </source>
</evidence>
<accession>A0A1D8TNR9</accession>
<evidence type="ECO:0000256" key="2">
    <source>
        <dbReference type="ARBA" id="ARBA00022475"/>
    </source>
</evidence>
<dbReference type="PANTHER" id="PTHR33885:SF3">
    <property type="entry name" value="PHAGE SHOCK PROTEIN C"/>
    <property type="match status" value="1"/>
</dbReference>
<dbReference type="STRING" id="1458985.BJP34_07415"/>
<evidence type="ECO:0000256" key="6">
    <source>
        <dbReference type="SAM" id="Phobius"/>
    </source>
</evidence>
<dbReference type="KEGG" id="mpro:BJP34_07415"/>
<dbReference type="AlphaFoldDB" id="A0A1D8TNR9"/>
<sequence>MIYLPLLLFLFFIGPVLAAIPVRRSVKLWQHWSLIGICIIFGIIPLLLAFGGLQLAELLGCESVMITFTCPQKPWLGNILSFMTFSHWFAILTIPSGFVGTVGLVITLVQRLKKSEDEISGSTRNRFTRSRRHKIIAGVCGAIAQRFRISVLAVRIVTVAVSIVISPIAPIITLFYVWIWLAFPLSPSRENA</sequence>
<dbReference type="GO" id="GO:0005886">
    <property type="term" value="C:plasma membrane"/>
    <property type="evidence" value="ECO:0007669"/>
    <property type="project" value="UniProtKB-SubCell"/>
</dbReference>
<proteinExistence type="predicted"/>
<comment type="subcellular location">
    <subcellularLocation>
        <location evidence="1">Cell membrane</location>
        <topology evidence="1">Single-pass membrane protein</topology>
    </subcellularLocation>
</comment>
<dbReference type="PANTHER" id="PTHR33885">
    <property type="entry name" value="PHAGE SHOCK PROTEIN C"/>
    <property type="match status" value="1"/>
</dbReference>
<evidence type="ECO:0000256" key="3">
    <source>
        <dbReference type="ARBA" id="ARBA00022692"/>
    </source>
</evidence>
<dbReference type="EMBL" id="CP017599">
    <property type="protein sequence ID" value="AOW99308.1"/>
    <property type="molecule type" value="Genomic_DNA"/>
</dbReference>